<name>A0A6B0U6A7_IXORI</name>
<organism evidence="1">
    <name type="scientific">Ixodes ricinus</name>
    <name type="common">Common tick</name>
    <name type="synonym">Acarus ricinus</name>
    <dbReference type="NCBI Taxonomy" id="34613"/>
    <lineage>
        <taxon>Eukaryota</taxon>
        <taxon>Metazoa</taxon>
        <taxon>Ecdysozoa</taxon>
        <taxon>Arthropoda</taxon>
        <taxon>Chelicerata</taxon>
        <taxon>Arachnida</taxon>
        <taxon>Acari</taxon>
        <taxon>Parasitiformes</taxon>
        <taxon>Ixodida</taxon>
        <taxon>Ixodoidea</taxon>
        <taxon>Ixodidae</taxon>
        <taxon>Ixodinae</taxon>
        <taxon>Ixodes</taxon>
    </lineage>
</organism>
<sequence length="80" mass="9183">MLLACHVLVVLHLGVHGLLTRLARERPLGCRHPLLLLDHATSRSWSKTLVLLALKWLILMSAPIRLWLAKWQLRPVLLKL</sequence>
<dbReference type="EMBL" id="GIFC01002251">
    <property type="protein sequence ID" value="MXU84334.1"/>
    <property type="molecule type" value="Transcribed_RNA"/>
</dbReference>
<protein>
    <submittedName>
        <fullName evidence="1">Putative secreted protein</fullName>
    </submittedName>
</protein>
<evidence type="ECO:0000313" key="1">
    <source>
        <dbReference type="EMBL" id="MXU84334.1"/>
    </source>
</evidence>
<reference evidence="1" key="1">
    <citation type="submission" date="2019-12" db="EMBL/GenBank/DDBJ databases">
        <title>An insight into the sialome of adult female Ixodes ricinus ticks feeding for 6 days.</title>
        <authorList>
            <person name="Perner J."/>
            <person name="Ribeiro J.M.C."/>
        </authorList>
    </citation>
    <scope>NUCLEOTIDE SEQUENCE</scope>
    <source>
        <strain evidence="1">Semi-engorged</strain>
        <tissue evidence="1">Salivary glands</tissue>
    </source>
</reference>
<dbReference type="AlphaFoldDB" id="A0A6B0U6A7"/>
<proteinExistence type="predicted"/>
<accession>A0A6B0U6A7</accession>